<keyword evidence="3" id="KW-1185">Reference proteome</keyword>
<evidence type="ECO:0000313" key="2">
    <source>
        <dbReference type="EMBL" id="MBN4067286.1"/>
    </source>
</evidence>
<feature type="region of interest" description="Disordered" evidence="1">
    <location>
        <begin position="30"/>
        <end position="124"/>
    </location>
</feature>
<feature type="compositionally biased region" description="Polar residues" evidence="1">
    <location>
        <begin position="32"/>
        <end position="54"/>
    </location>
</feature>
<comment type="caution">
    <text evidence="2">The sequence shown here is derived from an EMBL/GenBank/DDBJ whole genome shotgun (WGS) entry which is preliminary data.</text>
</comment>
<sequence length="416" mass="45634">MITAIAQKCLSFLKEALTFLRSLLPFLKGKESAQTPPSQTPTQARASQDEQVSQGRHGAHFQLPPKQLEPSAESPHPSRAVSPLTSDNLPPKTARTATVAADVLPTQEQKKPPPAQPPTATTETAALPTQKQLNQSTGRQFFQSRQLFRANPEDLFSTTAETAAVAVDPLQTQEAQAMEEKAKKAIEEGSSKDCILSFDALMKVSEADRKTFKLNDLAKRLAEKIFELDSPPQMGTERFCHDLAGVAKGLVNMGEMTLAKKIAAKIHQLESPLEGLTNSTQEADTAYEHIGLAYLKEGKEEDALNIARKMSTAGYIRGFFLNRIGEHLVEKNLPNTPDEYLSTKKSDWLREKKFGELTEKLIRAVNRAEREQILKSAGESNNIDSLTTYHKQLTALGDSEGAALVTAKIDQIAGNM</sequence>
<dbReference type="EMBL" id="JAFITR010000101">
    <property type="protein sequence ID" value="MBN4067286.1"/>
    <property type="molecule type" value="Genomic_DNA"/>
</dbReference>
<protein>
    <submittedName>
        <fullName evidence="2">Uncharacterized protein</fullName>
    </submittedName>
</protein>
<organism evidence="2 3">
    <name type="scientific">Simkania negevensis</name>
    <dbReference type="NCBI Taxonomy" id="83561"/>
    <lineage>
        <taxon>Bacteria</taxon>
        <taxon>Pseudomonadati</taxon>
        <taxon>Chlamydiota</taxon>
        <taxon>Chlamydiia</taxon>
        <taxon>Parachlamydiales</taxon>
        <taxon>Simkaniaceae</taxon>
        <taxon>Simkania</taxon>
    </lineage>
</organism>
<evidence type="ECO:0000256" key="1">
    <source>
        <dbReference type="SAM" id="MobiDB-lite"/>
    </source>
</evidence>
<dbReference type="Proteomes" id="UP000722121">
    <property type="component" value="Unassembled WGS sequence"/>
</dbReference>
<gene>
    <name evidence="2" type="ORF">JYU14_04305</name>
</gene>
<proteinExistence type="predicted"/>
<name>A0ABS3ARB4_9BACT</name>
<accession>A0ABS3ARB4</accession>
<reference evidence="2 3" key="1">
    <citation type="submission" date="2021-02" db="EMBL/GenBank/DDBJ databases">
        <title>Activity-based single-cell genomes from oceanic crustal fluid captures similar information to metagenomic and metatranscriptomic surveys with orders of magnitude less sampling.</title>
        <authorList>
            <person name="D'Angelo T.S."/>
            <person name="Orcutt B.N."/>
        </authorList>
    </citation>
    <scope>NUCLEOTIDE SEQUENCE [LARGE SCALE GENOMIC DNA]</scope>
    <source>
        <strain evidence="2">AH-315-G07</strain>
    </source>
</reference>
<evidence type="ECO:0000313" key="3">
    <source>
        <dbReference type="Proteomes" id="UP000722121"/>
    </source>
</evidence>